<dbReference type="InterPro" id="IPR050377">
    <property type="entry name" value="Radical_SAM_PqqE_MftC-like"/>
</dbReference>
<dbReference type="PANTHER" id="PTHR11228">
    <property type="entry name" value="RADICAL SAM DOMAIN PROTEIN"/>
    <property type="match status" value="1"/>
</dbReference>
<reference evidence="7 8" key="1">
    <citation type="submission" date="2020-08" db="EMBL/GenBank/DDBJ databases">
        <title>Genomic Encyclopedia of Type Strains, Phase IV (KMG-IV): sequencing the most valuable type-strain genomes for metagenomic binning, comparative biology and taxonomic classification.</title>
        <authorList>
            <person name="Goeker M."/>
        </authorList>
    </citation>
    <scope>NUCLEOTIDE SEQUENCE [LARGE SCALE GENOMIC DNA]</scope>
    <source>
        <strain evidence="7 8">DSM 29007</strain>
    </source>
</reference>
<dbReference type="InterPro" id="IPR006638">
    <property type="entry name" value="Elp3/MiaA/NifB-like_rSAM"/>
</dbReference>
<dbReference type="InterPro" id="IPR013785">
    <property type="entry name" value="Aldolase_TIM"/>
</dbReference>
<gene>
    <name evidence="7" type="ORF">HNQ61_002204</name>
</gene>
<dbReference type="InterPro" id="IPR023885">
    <property type="entry name" value="4Fe4S-binding_SPASM_dom"/>
</dbReference>
<keyword evidence="2" id="KW-0949">S-adenosyl-L-methionine</keyword>
<keyword evidence="4" id="KW-0408">Iron</keyword>
<evidence type="ECO:0000313" key="7">
    <source>
        <dbReference type="EMBL" id="MBB6070583.1"/>
    </source>
</evidence>
<evidence type="ECO:0000256" key="1">
    <source>
        <dbReference type="ARBA" id="ARBA00001966"/>
    </source>
</evidence>
<dbReference type="AlphaFoldDB" id="A0A841GXV9"/>
<dbReference type="Pfam" id="PF04055">
    <property type="entry name" value="Radical_SAM"/>
    <property type="match status" value="1"/>
</dbReference>
<dbReference type="InterPro" id="IPR007197">
    <property type="entry name" value="rSAM"/>
</dbReference>
<organism evidence="7 8">
    <name type="scientific">Longimicrobium terrae</name>
    <dbReference type="NCBI Taxonomy" id="1639882"/>
    <lineage>
        <taxon>Bacteria</taxon>
        <taxon>Pseudomonadati</taxon>
        <taxon>Gemmatimonadota</taxon>
        <taxon>Longimicrobiia</taxon>
        <taxon>Longimicrobiales</taxon>
        <taxon>Longimicrobiaceae</taxon>
        <taxon>Longimicrobium</taxon>
    </lineage>
</organism>
<keyword evidence="8" id="KW-1185">Reference proteome</keyword>
<dbReference type="PROSITE" id="PS51918">
    <property type="entry name" value="RADICAL_SAM"/>
    <property type="match status" value="1"/>
</dbReference>
<dbReference type="SFLD" id="SFLDG01067">
    <property type="entry name" value="SPASM/twitch_domain_containing"/>
    <property type="match status" value="1"/>
</dbReference>
<dbReference type="Gene3D" id="3.20.20.70">
    <property type="entry name" value="Aldolase class I"/>
    <property type="match status" value="1"/>
</dbReference>
<dbReference type="GO" id="GO:0046872">
    <property type="term" value="F:metal ion binding"/>
    <property type="evidence" value="ECO:0007669"/>
    <property type="project" value="UniProtKB-KW"/>
</dbReference>
<protein>
    <submittedName>
        <fullName evidence="7">Y-X(10)_GDL-associated radical SAM protein</fullName>
    </submittedName>
</protein>
<keyword evidence="5" id="KW-0411">Iron-sulfur</keyword>
<comment type="caution">
    <text evidence="7">The sequence shown here is derived from an EMBL/GenBank/DDBJ whole genome shotgun (WGS) entry which is preliminary data.</text>
</comment>
<dbReference type="GO" id="GO:0051536">
    <property type="term" value="F:iron-sulfur cluster binding"/>
    <property type="evidence" value="ECO:0007669"/>
    <property type="project" value="UniProtKB-KW"/>
</dbReference>
<comment type="cofactor">
    <cofactor evidence="1">
        <name>[4Fe-4S] cluster</name>
        <dbReference type="ChEBI" id="CHEBI:49883"/>
    </cofactor>
</comment>
<dbReference type="InterPro" id="IPR058240">
    <property type="entry name" value="rSAM_sf"/>
</dbReference>
<dbReference type="GO" id="GO:0003824">
    <property type="term" value="F:catalytic activity"/>
    <property type="evidence" value="ECO:0007669"/>
    <property type="project" value="InterPro"/>
</dbReference>
<evidence type="ECO:0000259" key="6">
    <source>
        <dbReference type="PROSITE" id="PS51918"/>
    </source>
</evidence>
<evidence type="ECO:0000256" key="4">
    <source>
        <dbReference type="ARBA" id="ARBA00023004"/>
    </source>
</evidence>
<name>A0A841GXV9_9BACT</name>
<dbReference type="SUPFAM" id="SSF102114">
    <property type="entry name" value="Radical SAM enzymes"/>
    <property type="match status" value="1"/>
</dbReference>
<evidence type="ECO:0000256" key="3">
    <source>
        <dbReference type="ARBA" id="ARBA00022723"/>
    </source>
</evidence>
<dbReference type="Pfam" id="PF13186">
    <property type="entry name" value="SPASM"/>
    <property type="match status" value="1"/>
</dbReference>
<dbReference type="CDD" id="cd01335">
    <property type="entry name" value="Radical_SAM"/>
    <property type="match status" value="1"/>
</dbReference>
<dbReference type="SFLD" id="SFLDG01386">
    <property type="entry name" value="main_SPASM_domain-containing"/>
    <property type="match status" value="1"/>
</dbReference>
<keyword evidence="3" id="KW-0479">Metal-binding</keyword>
<evidence type="ECO:0000256" key="5">
    <source>
        <dbReference type="ARBA" id="ARBA00023014"/>
    </source>
</evidence>
<sequence length="493" mass="54229">METVPARFVSEHDVRSNVPVHVVWELTLACNLKCQHCGSRAGRRRQDELSTDEALALVADLAALGTREVTLIGGEAFMRRDWLQIIRAIRDHGMSPSLQSGGYRLTEEKVKAAADAGLVAAGVSIDGPPELHDRLRGVKGSFDWAMRALAAMRDNGLVASVNTQITRDVMPHLREIQERLMDVRVRNWQVQLTVAMGRAADHPEFLLQPYELLELMPLLAELYHAGEPRGLLLQAGNNVGYFGPYEHLFRGYGNEQAHYTGCQAGTTGIGIEADGTIKGCPSLPTTPYAGGNIRDTPLSQMWRESDALTFARDRTADDLWGFCRGCYYAEICRGGCNWTSHSLFGKPGNNPFCHHRALELDAHGLRERIVQVAAAPGCSFDHGEFELILEPADGAAETVNVMELARRWNGSYSADAVPAAPSYPPAHAGARPSRLRATPPMLVMCHACSRMVGPDEAWCPFCQASLKESEELHVVRMERARQASQRILELIGA</sequence>
<proteinExistence type="predicted"/>
<dbReference type="SMART" id="SM00729">
    <property type="entry name" value="Elp3"/>
    <property type="match status" value="1"/>
</dbReference>
<accession>A0A841GXV9</accession>
<dbReference type="PANTHER" id="PTHR11228:SF7">
    <property type="entry name" value="PQQA PEPTIDE CYCLASE"/>
    <property type="match status" value="1"/>
</dbReference>
<evidence type="ECO:0000313" key="8">
    <source>
        <dbReference type="Proteomes" id="UP000582837"/>
    </source>
</evidence>
<dbReference type="InterPro" id="IPR023820">
    <property type="entry name" value="rSAM_GDL-assoc"/>
</dbReference>
<feature type="domain" description="Radical SAM core" evidence="6">
    <location>
        <begin position="16"/>
        <end position="225"/>
    </location>
</feature>
<dbReference type="Proteomes" id="UP000582837">
    <property type="component" value="Unassembled WGS sequence"/>
</dbReference>
<dbReference type="RefSeq" id="WP_170034415.1">
    <property type="nucleotide sequence ID" value="NZ_JABDTL010000001.1"/>
</dbReference>
<evidence type="ECO:0000256" key="2">
    <source>
        <dbReference type="ARBA" id="ARBA00022691"/>
    </source>
</evidence>
<dbReference type="SFLD" id="SFLDS00029">
    <property type="entry name" value="Radical_SAM"/>
    <property type="match status" value="1"/>
</dbReference>
<dbReference type="EMBL" id="JACHIA010000005">
    <property type="protein sequence ID" value="MBB6070583.1"/>
    <property type="molecule type" value="Genomic_DNA"/>
</dbReference>
<dbReference type="NCBIfam" id="TIGR04085">
    <property type="entry name" value="rSAM_more_4Fe4S"/>
    <property type="match status" value="1"/>
</dbReference>
<dbReference type="NCBIfam" id="TIGR03913">
    <property type="entry name" value="rad_SAM_trio"/>
    <property type="match status" value="1"/>
</dbReference>